<dbReference type="Gene3D" id="3.40.50.300">
    <property type="entry name" value="P-loop containing nucleotide triphosphate hydrolases"/>
    <property type="match status" value="1"/>
</dbReference>
<feature type="domain" description="Guanylate-binding protein N-terminal" evidence="1">
    <location>
        <begin position="16"/>
        <end position="81"/>
    </location>
</feature>
<name>A0AAE9ELK3_CAEBR</name>
<dbReference type="Pfam" id="PF02263">
    <property type="entry name" value="GBP"/>
    <property type="match status" value="1"/>
</dbReference>
<dbReference type="Proteomes" id="UP000829354">
    <property type="component" value="Chromosome IV"/>
</dbReference>
<dbReference type="GO" id="GO:0005525">
    <property type="term" value="F:GTP binding"/>
    <property type="evidence" value="ECO:0007669"/>
    <property type="project" value="InterPro"/>
</dbReference>
<reference evidence="2 3" key="1">
    <citation type="submission" date="2022-04" db="EMBL/GenBank/DDBJ databases">
        <title>Chromosome-level reference genomes for two strains of Caenorhabditis briggsae: an improved platform for comparative genomics.</title>
        <authorList>
            <person name="Stevens L."/>
            <person name="Andersen E."/>
        </authorList>
    </citation>
    <scope>NUCLEOTIDE SEQUENCE [LARGE SCALE GENOMIC DNA]</scope>
    <source>
        <strain evidence="2">VX34</strain>
        <tissue evidence="2">Whole-organism</tissue>
    </source>
</reference>
<organism evidence="2 3">
    <name type="scientific">Caenorhabditis briggsae</name>
    <dbReference type="NCBI Taxonomy" id="6238"/>
    <lineage>
        <taxon>Eukaryota</taxon>
        <taxon>Metazoa</taxon>
        <taxon>Ecdysozoa</taxon>
        <taxon>Nematoda</taxon>
        <taxon>Chromadorea</taxon>
        <taxon>Rhabditida</taxon>
        <taxon>Rhabditina</taxon>
        <taxon>Rhabditomorpha</taxon>
        <taxon>Rhabditoidea</taxon>
        <taxon>Rhabditidae</taxon>
        <taxon>Peloderinae</taxon>
        <taxon>Caenorhabditis</taxon>
    </lineage>
</organism>
<proteinExistence type="predicted"/>
<evidence type="ECO:0000313" key="2">
    <source>
        <dbReference type="EMBL" id="UMM26576.1"/>
    </source>
</evidence>
<protein>
    <recommendedName>
        <fullName evidence="1">Guanylate-binding protein N-terminal domain-containing protein</fullName>
    </recommendedName>
</protein>
<sequence>MLDSKSYKKFLLKSNALQMDTQGTFDNNSTYQQCMTVFALSTIINGVEDNIQEDALQHLSLFVEYGRMAMEQPHNFGKPFQAQLSWLL</sequence>
<accession>A0AAE9ELK3</accession>
<dbReference type="EMBL" id="CP092623">
    <property type="protein sequence ID" value="UMM26576.1"/>
    <property type="molecule type" value="Genomic_DNA"/>
</dbReference>
<dbReference type="InterPro" id="IPR015894">
    <property type="entry name" value="Guanylate-bd_N"/>
</dbReference>
<evidence type="ECO:0000259" key="1">
    <source>
        <dbReference type="Pfam" id="PF02263"/>
    </source>
</evidence>
<evidence type="ECO:0000313" key="3">
    <source>
        <dbReference type="Proteomes" id="UP000829354"/>
    </source>
</evidence>
<dbReference type="AlphaFoldDB" id="A0AAE9ELK3"/>
<dbReference type="GO" id="GO:0003924">
    <property type="term" value="F:GTPase activity"/>
    <property type="evidence" value="ECO:0007669"/>
    <property type="project" value="InterPro"/>
</dbReference>
<gene>
    <name evidence="2" type="ORF">L5515_010215</name>
</gene>
<dbReference type="InterPro" id="IPR027417">
    <property type="entry name" value="P-loop_NTPase"/>
</dbReference>
<keyword evidence="3" id="KW-1185">Reference proteome</keyword>